<keyword evidence="2" id="KW-0732">Signal</keyword>
<feature type="chain" id="PRO_5009533473" description="SH3b domain-containing protein" evidence="2">
    <location>
        <begin position="26"/>
        <end position="352"/>
    </location>
</feature>
<feature type="compositionally biased region" description="Low complexity" evidence="1">
    <location>
        <begin position="160"/>
        <end position="183"/>
    </location>
</feature>
<gene>
    <name evidence="5" type="ORF">A2008_02900</name>
</gene>
<protein>
    <recommendedName>
        <fullName evidence="7">SH3b domain-containing protein</fullName>
    </recommendedName>
</protein>
<name>A0A1F7WL55_9BACT</name>
<evidence type="ECO:0000259" key="3">
    <source>
        <dbReference type="PROSITE" id="PS50990"/>
    </source>
</evidence>
<evidence type="ECO:0008006" key="7">
    <source>
        <dbReference type="Google" id="ProtNLM"/>
    </source>
</evidence>
<evidence type="ECO:0000259" key="4">
    <source>
        <dbReference type="PROSITE" id="PS51781"/>
    </source>
</evidence>
<feature type="compositionally biased region" description="Low complexity" evidence="1">
    <location>
        <begin position="42"/>
        <end position="58"/>
    </location>
</feature>
<feature type="signal peptide" evidence="2">
    <location>
        <begin position="1"/>
        <end position="25"/>
    </location>
</feature>
<organism evidence="5 6">
    <name type="scientific">Candidatus Wallbacteria bacterium GWC2_49_35</name>
    <dbReference type="NCBI Taxonomy" id="1817813"/>
    <lineage>
        <taxon>Bacteria</taxon>
        <taxon>Candidatus Walliibacteriota</taxon>
    </lineage>
</organism>
<dbReference type="Gene3D" id="3.90.70.10">
    <property type="entry name" value="Cysteine proteinases"/>
    <property type="match status" value="1"/>
</dbReference>
<evidence type="ECO:0000313" key="6">
    <source>
        <dbReference type="Proteomes" id="UP000178735"/>
    </source>
</evidence>
<evidence type="ECO:0000256" key="1">
    <source>
        <dbReference type="SAM" id="MobiDB-lite"/>
    </source>
</evidence>
<dbReference type="Proteomes" id="UP000178735">
    <property type="component" value="Unassembled WGS sequence"/>
</dbReference>
<dbReference type="InterPro" id="IPR005074">
    <property type="entry name" value="Peptidase_C39"/>
</dbReference>
<dbReference type="Pfam" id="PF13529">
    <property type="entry name" value="Peptidase_C39_2"/>
    <property type="match status" value="1"/>
</dbReference>
<accession>A0A1F7WL55</accession>
<feature type="domain" description="SH3b" evidence="4">
    <location>
        <begin position="84"/>
        <end position="147"/>
    </location>
</feature>
<evidence type="ECO:0000313" key="5">
    <source>
        <dbReference type="EMBL" id="OGM03566.1"/>
    </source>
</evidence>
<feature type="region of interest" description="Disordered" evidence="1">
    <location>
        <begin position="148"/>
        <end position="186"/>
    </location>
</feature>
<proteinExistence type="predicted"/>
<dbReference type="EMBL" id="MGFH01000161">
    <property type="protein sequence ID" value="OGM03566.1"/>
    <property type="molecule type" value="Genomic_DNA"/>
</dbReference>
<dbReference type="GO" id="GO:0008233">
    <property type="term" value="F:peptidase activity"/>
    <property type="evidence" value="ECO:0007669"/>
    <property type="project" value="InterPro"/>
</dbReference>
<sequence>MKLKVTAISILLLAMMVFSMPAADAGITEVSESLNNSNISQNENAATTNSSTAENTSTGVTSSGEQNSAVSATAGTQQTESGGASIGHVEVNTWLNVRTGPGTNYQRIGKLYRNDKVEILETRNGWHKIKWQGSTAWVCARYVSKSELKDDDDNNNNATQSGSNPKNSSNQSNNTTGGNSSGQYQNTTAKDGVLAVPKRSQFSSENIANGIDYRNSWCGPNSFAMVMDYYGVHKSAYESAKLVEYTFKQRVGTPISGIVHGAQKAGFENTRLYNGQSMDWLKSQVSGGKPVIVSVDVKWKGHYIVVVGFQGNNVIVNDPGKGSLSRVQYSISKETFWSYWSSKGRGAVVVKK</sequence>
<dbReference type="SMART" id="SM00287">
    <property type="entry name" value="SH3b"/>
    <property type="match status" value="1"/>
</dbReference>
<feature type="region of interest" description="Disordered" evidence="1">
    <location>
        <begin position="40"/>
        <end position="68"/>
    </location>
</feature>
<feature type="compositionally biased region" description="Polar residues" evidence="1">
    <location>
        <begin position="59"/>
        <end position="68"/>
    </location>
</feature>
<dbReference type="STRING" id="1817813.A2008_02900"/>
<dbReference type="Pfam" id="PF08239">
    <property type="entry name" value="SH3_3"/>
    <property type="match status" value="1"/>
</dbReference>
<dbReference type="GO" id="GO:0005524">
    <property type="term" value="F:ATP binding"/>
    <property type="evidence" value="ECO:0007669"/>
    <property type="project" value="InterPro"/>
</dbReference>
<dbReference type="PROSITE" id="PS51781">
    <property type="entry name" value="SH3B"/>
    <property type="match status" value="1"/>
</dbReference>
<dbReference type="InterPro" id="IPR003646">
    <property type="entry name" value="SH3-like_bac-type"/>
</dbReference>
<dbReference type="AlphaFoldDB" id="A0A1F7WL55"/>
<dbReference type="GO" id="GO:0006508">
    <property type="term" value="P:proteolysis"/>
    <property type="evidence" value="ECO:0007669"/>
    <property type="project" value="InterPro"/>
</dbReference>
<feature type="domain" description="Peptidase C39" evidence="3">
    <location>
        <begin position="212"/>
        <end position="347"/>
    </location>
</feature>
<reference evidence="5 6" key="1">
    <citation type="journal article" date="2016" name="Nat. Commun.">
        <title>Thousands of microbial genomes shed light on interconnected biogeochemical processes in an aquifer system.</title>
        <authorList>
            <person name="Anantharaman K."/>
            <person name="Brown C.T."/>
            <person name="Hug L.A."/>
            <person name="Sharon I."/>
            <person name="Castelle C.J."/>
            <person name="Probst A.J."/>
            <person name="Thomas B.C."/>
            <person name="Singh A."/>
            <person name="Wilkins M.J."/>
            <person name="Karaoz U."/>
            <person name="Brodie E.L."/>
            <person name="Williams K.H."/>
            <person name="Hubbard S.S."/>
            <person name="Banfield J.F."/>
        </authorList>
    </citation>
    <scope>NUCLEOTIDE SEQUENCE [LARGE SCALE GENOMIC DNA]</scope>
</reference>
<dbReference type="PROSITE" id="PS50990">
    <property type="entry name" value="PEPTIDASE_C39"/>
    <property type="match status" value="1"/>
</dbReference>
<evidence type="ECO:0000256" key="2">
    <source>
        <dbReference type="SAM" id="SignalP"/>
    </source>
</evidence>
<comment type="caution">
    <text evidence="5">The sequence shown here is derived from an EMBL/GenBank/DDBJ whole genome shotgun (WGS) entry which is preliminary data.</text>
</comment>
<dbReference type="GO" id="GO:0016020">
    <property type="term" value="C:membrane"/>
    <property type="evidence" value="ECO:0007669"/>
    <property type="project" value="InterPro"/>
</dbReference>
<dbReference type="InterPro" id="IPR039564">
    <property type="entry name" value="Peptidase_C39-like"/>
</dbReference>
<dbReference type="Gene3D" id="2.30.30.40">
    <property type="entry name" value="SH3 Domains"/>
    <property type="match status" value="1"/>
</dbReference>